<evidence type="ECO:0000256" key="6">
    <source>
        <dbReference type="ARBA" id="ARBA00023157"/>
    </source>
</evidence>
<keyword evidence="2 10" id="KW-0812">Transmembrane</keyword>
<keyword evidence="3" id="KW-0732">Signal</keyword>
<protein>
    <submittedName>
        <fullName evidence="13 14">Myelin protein P0-like isoform X1</fullName>
    </submittedName>
</protein>
<evidence type="ECO:0000256" key="7">
    <source>
        <dbReference type="ARBA" id="ARBA00023180"/>
    </source>
</evidence>
<evidence type="ECO:0000256" key="10">
    <source>
        <dbReference type="SAM" id="Phobius"/>
    </source>
</evidence>
<keyword evidence="6" id="KW-1015">Disulfide bond</keyword>
<dbReference type="RefSeq" id="XP_032837192.1">
    <property type="nucleotide sequence ID" value="XM_032981301.1"/>
</dbReference>
<dbReference type="InterPro" id="IPR013783">
    <property type="entry name" value="Ig-like_fold"/>
</dbReference>
<dbReference type="PANTHER" id="PTHR13869:SF24">
    <property type="entry name" value="BASEMENT MEMBRANE-SPECIFIC HEPARAN SULFATE PROTEOGLYCAN CORE PROTEIN-LIKE"/>
    <property type="match status" value="1"/>
</dbReference>
<dbReference type="GeneID" id="116958583"/>
<evidence type="ECO:0000256" key="1">
    <source>
        <dbReference type="ARBA" id="ARBA00004479"/>
    </source>
</evidence>
<dbReference type="SMART" id="SM00409">
    <property type="entry name" value="IG"/>
    <property type="match status" value="1"/>
</dbReference>
<keyword evidence="5 10" id="KW-0472">Membrane</keyword>
<feature type="compositionally biased region" description="Basic and acidic residues" evidence="9">
    <location>
        <begin position="212"/>
        <end position="222"/>
    </location>
</feature>
<evidence type="ECO:0000256" key="9">
    <source>
        <dbReference type="SAM" id="MobiDB-lite"/>
    </source>
</evidence>
<dbReference type="PANTHER" id="PTHR13869">
    <property type="entry name" value="MYELIN P0 RELATED"/>
    <property type="match status" value="1"/>
</dbReference>
<proteinExistence type="predicted"/>
<keyword evidence="12" id="KW-1185">Reference proteome</keyword>
<evidence type="ECO:0000259" key="11">
    <source>
        <dbReference type="PROSITE" id="PS50835"/>
    </source>
</evidence>
<gene>
    <name evidence="13 14" type="primary">LOC116958583</name>
</gene>
<dbReference type="Gene3D" id="2.60.40.10">
    <property type="entry name" value="Immunoglobulins"/>
    <property type="match status" value="1"/>
</dbReference>
<evidence type="ECO:0000313" key="14">
    <source>
        <dbReference type="RefSeq" id="XP_032837193.1"/>
    </source>
</evidence>
<dbReference type="Pfam" id="PF07686">
    <property type="entry name" value="V-set"/>
    <property type="match status" value="1"/>
</dbReference>
<dbReference type="InterPro" id="IPR003599">
    <property type="entry name" value="Ig_sub"/>
</dbReference>
<dbReference type="PROSITE" id="PS50835">
    <property type="entry name" value="IG_LIKE"/>
    <property type="match status" value="1"/>
</dbReference>
<dbReference type="SUPFAM" id="SSF48726">
    <property type="entry name" value="Immunoglobulin"/>
    <property type="match status" value="1"/>
</dbReference>
<evidence type="ECO:0000256" key="2">
    <source>
        <dbReference type="ARBA" id="ARBA00022692"/>
    </source>
</evidence>
<evidence type="ECO:0000256" key="5">
    <source>
        <dbReference type="ARBA" id="ARBA00023136"/>
    </source>
</evidence>
<name>A0AAJ7UJ12_PETMA</name>
<dbReference type="InterPro" id="IPR036179">
    <property type="entry name" value="Ig-like_dom_sf"/>
</dbReference>
<feature type="compositionally biased region" description="Basic and acidic residues" evidence="9">
    <location>
        <begin position="230"/>
        <end position="240"/>
    </location>
</feature>
<dbReference type="KEGG" id="pmrn:116958583"/>
<dbReference type="AlphaFoldDB" id="A0AAJ7UJ12"/>
<dbReference type="RefSeq" id="XP_032837193.1">
    <property type="nucleotide sequence ID" value="XM_032981302.1"/>
</dbReference>
<dbReference type="InterPro" id="IPR013106">
    <property type="entry name" value="Ig_V-set"/>
</dbReference>
<dbReference type="InterPro" id="IPR007110">
    <property type="entry name" value="Ig-like_dom"/>
</dbReference>
<evidence type="ECO:0000256" key="3">
    <source>
        <dbReference type="ARBA" id="ARBA00022729"/>
    </source>
</evidence>
<accession>A0AAJ7UJ12</accession>
<evidence type="ECO:0000256" key="4">
    <source>
        <dbReference type="ARBA" id="ARBA00022989"/>
    </source>
</evidence>
<dbReference type="InterPro" id="IPR000920">
    <property type="entry name" value="Myelin_P0-rel"/>
</dbReference>
<feature type="domain" description="Ig-like" evidence="11">
    <location>
        <begin position="33"/>
        <end position="125"/>
    </location>
</feature>
<sequence length="255" mass="28197">MATQTRPGLTRTFWCMAMKIILYSYYLLLSVQALVVQTPSKVAVQSGETAFLSCQYTCNTVGVTDTVVEWSRDSGSRSEKVLVNDGSIRRYNPRAEWQGSTESCKASITMASVETSDTGSYKCDVLLLPMYNEGQSSLQLWVSNRPEGTTAIPTATSSNTALSSWTEPPPTSVNNIPVIIAVSVILIVVVVIVVVLVTVCLRRKGKKQTQRRNADKMKRLDEAATLAPDTKTEERRKSGENEESQSMEMKSFEDF</sequence>
<dbReference type="SMART" id="SM00406">
    <property type="entry name" value="IGv"/>
    <property type="match status" value="1"/>
</dbReference>
<evidence type="ECO:0000313" key="13">
    <source>
        <dbReference type="RefSeq" id="XP_032837192.1"/>
    </source>
</evidence>
<feature type="transmembrane region" description="Helical" evidence="10">
    <location>
        <begin position="12"/>
        <end position="35"/>
    </location>
</feature>
<keyword evidence="7" id="KW-0325">Glycoprotein</keyword>
<feature type="region of interest" description="Disordered" evidence="9">
    <location>
        <begin position="207"/>
        <end position="255"/>
    </location>
</feature>
<reference evidence="13 14" key="1">
    <citation type="submission" date="2025-04" db="UniProtKB">
        <authorList>
            <consortium name="RefSeq"/>
        </authorList>
    </citation>
    <scope>IDENTIFICATION</scope>
    <source>
        <tissue evidence="13 14">Sperm</tissue>
    </source>
</reference>
<comment type="subcellular location">
    <subcellularLocation>
        <location evidence="1">Membrane</location>
        <topology evidence="1">Single-pass type I membrane protein</topology>
    </subcellularLocation>
</comment>
<organism evidence="12 13">
    <name type="scientific">Petromyzon marinus</name>
    <name type="common">Sea lamprey</name>
    <dbReference type="NCBI Taxonomy" id="7757"/>
    <lineage>
        <taxon>Eukaryota</taxon>
        <taxon>Metazoa</taxon>
        <taxon>Chordata</taxon>
        <taxon>Craniata</taxon>
        <taxon>Vertebrata</taxon>
        <taxon>Cyclostomata</taxon>
        <taxon>Hyperoartia</taxon>
        <taxon>Petromyzontiformes</taxon>
        <taxon>Petromyzontidae</taxon>
        <taxon>Petromyzon</taxon>
    </lineage>
</organism>
<feature type="transmembrane region" description="Helical" evidence="10">
    <location>
        <begin position="178"/>
        <end position="201"/>
    </location>
</feature>
<keyword evidence="4 10" id="KW-1133">Transmembrane helix</keyword>
<keyword evidence="8" id="KW-0393">Immunoglobulin domain</keyword>
<dbReference type="GO" id="GO:0016020">
    <property type="term" value="C:membrane"/>
    <property type="evidence" value="ECO:0007669"/>
    <property type="project" value="UniProtKB-SubCell"/>
</dbReference>
<evidence type="ECO:0000313" key="12">
    <source>
        <dbReference type="Proteomes" id="UP001318040"/>
    </source>
</evidence>
<dbReference type="Proteomes" id="UP001318040">
    <property type="component" value="Chromosome 80"/>
</dbReference>
<evidence type="ECO:0000256" key="8">
    <source>
        <dbReference type="ARBA" id="ARBA00023319"/>
    </source>
</evidence>